<accession>A0A931I3Q3</accession>
<dbReference type="SUPFAM" id="SSF50346">
    <property type="entry name" value="PRC-barrel domain"/>
    <property type="match status" value="1"/>
</dbReference>
<feature type="domain" description="PRC-barrel" evidence="1">
    <location>
        <begin position="22"/>
        <end position="94"/>
    </location>
</feature>
<proteinExistence type="predicted"/>
<dbReference type="InterPro" id="IPR027275">
    <property type="entry name" value="PRC-brl_dom"/>
</dbReference>
<name>A0A931I3Q3_9HYPH</name>
<dbReference type="AlphaFoldDB" id="A0A931I3Q3"/>
<evidence type="ECO:0000313" key="2">
    <source>
        <dbReference type="EMBL" id="MBH0238904.1"/>
    </source>
</evidence>
<evidence type="ECO:0000313" key="3">
    <source>
        <dbReference type="Proteomes" id="UP000631694"/>
    </source>
</evidence>
<keyword evidence="3" id="KW-1185">Reference proteome</keyword>
<protein>
    <submittedName>
        <fullName evidence="2">PRC-barrel domain-containing protein</fullName>
    </submittedName>
</protein>
<dbReference type="Proteomes" id="UP000631694">
    <property type="component" value="Unassembled WGS sequence"/>
</dbReference>
<gene>
    <name evidence="2" type="ORF">I5731_13810</name>
</gene>
<comment type="caution">
    <text evidence="2">The sequence shown here is derived from an EMBL/GenBank/DDBJ whole genome shotgun (WGS) entry which is preliminary data.</text>
</comment>
<dbReference type="Pfam" id="PF05239">
    <property type="entry name" value="PRC"/>
    <property type="match status" value="1"/>
</dbReference>
<dbReference type="EMBL" id="JADZLT010000052">
    <property type="protein sequence ID" value="MBH0238904.1"/>
    <property type="molecule type" value="Genomic_DNA"/>
</dbReference>
<dbReference type="PANTHER" id="PTHR36505">
    <property type="entry name" value="BLR1072 PROTEIN"/>
    <property type="match status" value="1"/>
</dbReference>
<sequence length="127" mass="14035">MGTSMHTTADGTVARKETYDLIASNKVEGTSVYDRAGERIGEVHNFMVDKVSGQAAYAVISFGGFLGIGEDYFPLPWNQLSYDTSVGGYVVDIDRNRLDGAPRYARDEATDTWRGSVDDYWARPVLI</sequence>
<organism evidence="2 3">
    <name type="scientific">Methylobrevis albus</name>
    <dbReference type="NCBI Taxonomy" id="2793297"/>
    <lineage>
        <taxon>Bacteria</taxon>
        <taxon>Pseudomonadati</taxon>
        <taxon>Pseudomonadota</taxon>
        <taxon>Alphaproteobacteria</taxon>
        <taxon>Hyphomicrobiales</taxon>
        <taxon>Pleomorphomonadaceae</taxon>
        <taxon>Methylobrevis</taxon>
    </lineage>
</organism>
<dbReference type="PANTHER" id="PTHR36505:SF1">
    <property type="entry name" value="BLR1072 PROTEIN"/>
    <property type="match status" value="1"/>
</dbReference>
<reference evidence="2" key="1">
    <citation type="submission" date="2020-12" db="EMBL/GenBank/DDBJ databases">
        <title>Methylobrevis albus sp. nov., isolated from fresh water lack sediment.</title>
        <authorList>
            <person name="Zou Q."/>
        </authorList>
    </citation>
    <scope>NUCLEOTIDE SEQUENCE</scope>
    <source>
        <strain evidence="2">L22</strain>
    </source>
</reference>
<dbReference type="Gene3D" id="2.30.30.240">
    <property type="entry name" value="PRC-barrel domain"/>
    <property type="match status" value="1"/>
</dbReference>
<dbReference type="InterPro" id="IPR011033">
    <property type="entry name" value="PRC_barrel-like_sf"/>
</dbReference>
<evidence type="ECO:0000259" key="1">
    <source>
        <dbReference type="Pfam" id="PF05239"/>
    </source>
</evidence>